<dbReference type="AlphaFoldDB" id="A0A0A9GJL4"/>
<protein>
    <submittedName>
        <fullName evidence="1">Uncharacterized protein</fullName>
    </submittedName>
</protein>
<sequence>MPHGHLISLTVSKHKINIRAIIKSNPFHYPFSHDSHLYHQFLNAYA</sequence>
<dbReference type="EMBL" id="GBRH01173244">
    <property type="protein sequence ID" value="JAE24652.1"/>
    <property type="molecule type" value="Transcribed_RNA"/>
</dbReference>
<reference evidence="1" key="2">
    <citation type="journal article" date="2015" name="Data Brief">
        <title>Shoot transcriptome of the giant reed, Arundo donax.</title>
        <authorList>
            <person name="Barrero R.A."/>
            <person name="Guerrero F.D."/>
            <person name="Moolhuijzen P."/>
            <person name="Goolsby J.A."/>
            <person name="Tidwell J."/>
            <person name="Bellgard S.E."/>
            <person name="Bellgard M.I."/>
        </authorList>
    </citation>
    <scope>NUCLEOTIDE SEQUENCE</scope>
    <source>
        <tissue evidence="1">Shoot tissue taken approximately 20 cm above the soil surface</tissue>
    </source>
</reference>
<reference evidence="1" key="1">
    <citation type="submission" date="2014-09" db="EMBL/GenBank/DDBJ databases">
        <authorList>
            <person name="Magalhaes I.L.F."/>
            <person name="Oliveira U."/>
            <person name="Santos F.R."/>
            <person name="Vidigal T.H.D.A."/>
            <person name="Brescovit A.D."/>
            <person name="Santos A.J."/>
        </authorList>
    </citation>
    <scope>NUCLEOTIDE SEQUENCE</scope>
    <source>
        <tissue evidence="1">Shoot tissue taken approximately 20 cm above the soil surface</tissue>
    </source>
</reference>
<name>A0A0A9GJL4_ARUDO</name>
<proteinExistence type="predicted"/>
<organism evidence="1">
    <name type="scientific">Arundo donax</name>
    <name type="common">Giant reed</name>
    <name type="synonym">Donax arundinaceus</name>
    <dbReference type="NCBI Taxonomy" id="35708"/>
    <lineage>
        <taxon>Eukaryota</taxon>
        <taxon>Viridiplantae</taxon>
        <taxon>Streptophyta</taxon>
        <taxon>Embryophyta</taxon>
        <taxon>Tracheophyta</taxon>
        <taxon>Spermatophyta</taxon>
        <taxon>Magnoliopsida</taxon>
        <taxon>Liliopsida</taxon>
        <taxon>Poales</taxon>
        <taxon>Poaceae</taxon>
        <taxon>PACMAD clade</taxon>
        <taxon>Arundinoideae</taxon>
        <taxon>Arundineae</taxon>
        <taxon>Arundo</taxon>
    </lineage>
</organism>
<accession>A0A0A9GJL4</accession>
<evidence type="ECO:0000313" key="1">
    <source>
        <dbReference type="EMBL" id="JAE24652.1"/>
    </source>
</evidence>